<dbReference type="EMBL" id="KL584703">
    <property type="protein sequence ID" value="KEQ76528.1"/>
    <property type="molecule type" value="Genomic_DNA"/>
</dbReference>
<keyword evidence="3" id="KW-1185">Reference proteome</keyword>
<dbReference type="AlphaFoldDB" id="A0A074WTQ7"/>
<dbReference type="Proteomes" id="UP000027730">
    <property type="component" value="Unassembled WGS sequence"/>
</dbReference>
<dbReference type="HOGENOM" id="CLU_550899_0_0_1"/>
<evidence type="ECO:0000256" key="1">
    <source>
        <dbReference type="SAM" id="MobiDB-lite"/>
    </source>
</evidence>
<evidence type="ECO:0000313" key="2">
    <source>
        <dbReference type="EMBL" id="KEQ76528.1"/>
    </source>
</evidence>
<organism evidence="2 3">
    <name type="scientific">Aureobasidium namibiae CBS 147.97</name>
    <dbReference type="NCBI Taxonomy" id="1043004"/>
    <lineage>
        <taxon>Eukaryota</taxon>
        <taxon>Fungi</taxon>
        <taxon>Dikarya</taxon>
        <taxon>Ascomycota</taxon>
        <taxon>Pezizomycotina</taxon>
        <taxon>Dothideomycetes</taxon>
        <taxon>Dothideomycetidae</taxon>
        <taxon>Dothideales</taxon>
        <taxon>Saccotheciaceae</taxon>
        <taxon>Aureobasidium</taxon>
    </lineage>
</organism>
<name>A0A074WTQ7_9PEZI</name>
<dbReference type="RefSeq" id="XP_013430998.1">
    <property type="nucleotide sequence ID" value="XM_013575544.1"/>
</dbReference>
<gene>
    <name evidence="2" type="ORF">M436DRAFT_60358</name>
</gene>
<protein>
    <submittedName>
        <fullName evidence="2">Uncharacterized protein</fullName>
    </submittedName>
</protein>
<dbReference type="GeneID" id="25412986"/>
<feature type="region of interest" description="Disordered" evidence="1">
    <location>
        <begin position="217"/>
        <end position="248"/>
    </location>
</feature>
<dbReference type="OrthoDB" id="3895710at2759"/>
<reference evidence="2 3" key="1">
    <citation type="journal article" date="2014" name="BMC Genomics">
        <title>Genome sequencing of four Aureobasidium pullulans varieties: biotechnological potential, stress tolerance, and description of new species.</title>
        <authorList>
            <person name="Gostin Ar C."/>
            <person name="Ohm R.A."/>
            <person name="Kogej T."/>
            <person name="Sonjak S."/>
            <person name="Turk M."/>
            <person name="Zajc J."/>
            <person name="Zalar P."/>
            <person name="Grube M."/>
            <person name="Sun H."/>
            <person name="Han J."/>
            <person name="Sharma A."/>
            <person name="Chiniquy J."/>
            <person name="Ngan C.Y."/>
            <person name="Lipzen A."/>
            <person name="Barry K."/>
            <person name="Grigoriev I.V."/>
            <person name="Gunde-Cimerman N."/>
        </authorList>
    </citation>
    <scope>NUCLEOTIDE SEQUENCE [LARGE SCALE GENOMIC DNA]</scope>
    <source>
        <strain evidence="2 3">CBS 147.97</strain>
    </source>
</reference>
<sequence>MSGNSRNMGQMKRDPELVDSVMGSAKACTNISENLDYLKQTTAGCLSEPLGLLETEFFRMGLSYTLVGDCMRKPKPIWNQNITLSIKFTRDQCQQIAEETSAILKEHGPWTVRATSGSCYRLNVLAKRMGLYSMYNELFTRTLKLVEPPEEPARHGLPVCCPDSTSSHYARQERAAASARQRMKKGVCSSSFTEVEQALEWTKKCSKALRDIQITEASPQRSDISEHSIMDDWSTTQSTTGIMTPSEDWSDLGSDTTEIGHAPAITRHSLQLCGYATANFLRLINELQSPLTHRNDSVGVGAEDLQRLHKAYDELVVLLLHALDAPVPSELHLSYFSNPHQVVNYHNLSHAVKVTGNFLHDNNDIEESFGHLPGSTPVGRADIEAMHKAYGYLVDTLLLNLAAPIPFQNERFAPRSTPAPVAALALAQVPAPFSIPAQEVPRAVVHDV</sequence>
<evidence type="ECO:0000313" key="3">
    <source>
        <dbReference type="Proteomes" id="UP000027730"/>
    </source>
</evidence>
<proteinExistence type="predicted"/>
<accession>A0A074WTQ7</accession>
<feature type="compositionally biased region" description="Polar residues" evidence="1">
    <location>
        <begin position="233"/>
        <end position="243"/>
    </location>
</feature>